<dbReference type="AlphaFoldDB" id="A0AAD9V084"/>
<dbReference type="GO" id="GO:0004843">
    <property type="term" value="F:cysteine-type deubiquitinase activity"/>
    <property type="evidence" value="ECO:0007669"/>
    <property type="project" value="InterPro"/>
</dbReference>
<dbReference type="InterPro" id="IPR001394">
    <property type="entry name" value="Peptidase_C19_UCH"/>
</dbReference>
<dbReference type="SUPFAM" id="SSF54001">
    <property type="entry name" value="Cysteine proteinases"/>
    <property type="match status" value="1"/>
</dbReference>
<evidence type="ECO:0000259" key="1">
    <source>
        <dbReference type="PROSITE" id="PS50235"/>
    </source>
</evidence>
<organism evidence="2 3">
    <name type="scientific">Acropora cervicornis</name>
    <name type="common">Staghorn coral</name>
    <dbReference type="NCBI Taxonomy" id="6130"/>
    <lineage>
        <taxon>Eukaryota</taxon>
        <taxon>Metazoa</taxon>
        <taxon>Cnidaria</taxon>
        <taxon>Anthozoa</taxon>
        <taxon>Hexacorallia</taxon>
        <taxon>Scleractinia</taxon>
        <taxon>Astrocoeniina</taxon>
        <taxon>Acroporidae</taxon>
        <taxon>Acropora</taxon>
    </lineage>
</organism>
<dbReference type="Pfam" id="PF00443">
    <property type="entry name" value="UCH"/>
    <property type="match status" value="1"/>
</dbReference>
<accession>A0AAD9V084</accession>
<sequence length="198" mass="22911">MARRQANRKQPSNVLKQAWDWVKFTEPENITPQNVESAYRITSTSCIRGNCRRNCKANPNCFNCLGEKFWLGEIKGKKKIMLKFSSVVFYYFNNHHKWLLVNFDIEECEELNSFVGLKNLGATCYVNTLLQVWFHNPVFRSAMYKYATSRSPGSSLKSKNSSWPLIRLSLYFVLVLNSSGSLFVKSKGTHVSLKKFLE</sequence>
<dbReference type="InterPro" id="IPR028889">
    <property type="entry name" value="USP"/>
</dbReference>
<dbReference type="Gene3D" id="3.90.70.10">
    <property type="entry name" value="Cysteine proteinases"/>
    <property type="match status" value="1"/>
</dbReference>
<reference evidence="2" key="2">
    <citation type="journal article" date="2023" name="Science">
        <title>Genomic signatures of disease resistance in endangered staghorn corals.</title>
        <authorList>
            <person name="Vollmer S.V."/>
            <person name="Selwyn J.D."/>
            <person name="Despard B.A."/>
            <person name="Roesel C.L."/>
        </authorList>
    </citation>
    <scope>NUCLEOTIDE SEQUENCE</scope>
    <source>
        <strain evidence="2">K2</strain>
    </source>
</reference>
<gene>
    <name evidence="2" type="ORF">P5673_021560</name>
</gene>
<dbReference type="InterPro" id="IPR038765">
    <property type="entry name" value="Papain-like_cys_pep_sf"/>
</dbReference>
<dbReference type="EMBL" id="JARQWQ010000056">
    <property type="protein sequence ID" value="KAK2556337.1"/>
    <property type="molecule type" value="Genomic_DNA"/>
</dbReference>
<keyword evidence="3" id="KW-1185">Reference proteome</keyword>
<dbReference type="PROSITE" id="PS50235">
    <property type="entry name" value="USP_3"/>
    <property type="match status" value="1"/>
</dbReference>
<reference evidence="2" key="1">
    <citation type="journal article" date="2023" name="G3 (Bethesda)">
        <title>Whole genome assembly and annotation of the endangered Caribbean coral Acropora cervicornis.</title>
        <authorList>
            <person name="Selwyn J.D."/>
            <person name="Vollmer S.V."/>
        </authorList>
    </citation>
    <scope>NUCLEOTIDE SEQUENCE</scope>
    <source>
        <strain evidence="2">K2</strain>
    </source>
</reference>
<feature type="domain" description="USP" evidence="1">
    <location>
        <begin position="115"/>
        <end position="198"/>
    </location>
</feature>
<keyword evidence="2" id="KW-0378">Hydrolase</keyword>
<evidence type="ECO:0000313" key="2">
    <source>
        <dbReference type="EMBL" id="KAK2556337.1"/>
    </source>
</evidence>
<proteinExistence type="predicted"/>
<comment type="caution">
    <text evidence="2">The sequence shown here is derived from an EMBL/GenBank/DDBJ whole genome shotgun (WGS) entry which is preliminary data.</text>
</comment>
<protein>
    <submittedName>
        <fullName evidence="2">Ubiquitin carboxyl-terminal hydrolase 48</fullName>
    </submittedName>
</protein>
<dbReference type="Proteomes" id="UP001249851">
    <property type="component" value="Unassembled WGS sequence"/>
</dbReference>
<dbReference type="GO" id="GO:0016579">
    <property type="term" value="P:protein deubiquitination"/>
    <property type="evidence" value="ECO:0007669"/>
    <property type="project" value="InterPro"/>
</dbReference>
<name>A0AAD9V084_ACRCE</name>
<evidence type="ECO:0000313" key="3">
    <source>
        <dbReference type="Proteomes" id="UP001249851"/>
    </source>
</evidence>